<comment type="caution">
    <text evidence="7">The sequence shown here is derived from an EMBL/GenBank/DDBJ whole genome shotgun (WGS) entry which is preliminary data.</text>
</comment>
<keyword evidence="4" id="KW-0175">Coiled coil</keyword>
<dbReference type="Pfam" id="PF15277">
    <property type="entry name" value="Sec3-PIP2_bind"/>
    <property type="match status" value="1"/>
</dbReference>
<dbReference type="GO" id="GO:0005546">
    <property type="term" value="F:phosphatidylinositol-4,5-bisphosphate binding"/>
    <property type="evidence" value="ECO:0007669"/>
    <property type="project" value="TreeGrafter"/>
</dbReference>
<evidence type="ECO:0000256" key="4">
    <source>
        <dbReference type="ARBA" id="ARBA00023054"/>
    </source>
</evidence>
<dbReference type="EMBL" id="LKEB01000049">
    <property type="protein sequence ID" value="ROW03616.1"/>
    <property type="molecule type" value="Genomic_DNA"/>
</dbReference>
<comment type="similarity">
    <text evidence="1">Belongs to the SEC3 family.</text>
</comment>
<feature type="compositionally biased region" description="Pro residues" evidence="5">
    <location>
        <begin position="473"/>
        <end position="489"/>
    </location>
</feature>
<evidence type="ECO:0000259" key="6">
    <source>
        <dbReference type="SMART" id="SM01313"/>
    </source>
</evidence>
<evidence type="ECO:0000256" key="5">
    <source>
        <dbReference type="SAM" id="MobiDB-lite"/>
    </source>
</evidence>
<dbReference type="STRING" id="1230097.A0A423WJK7"/>
<evidence type="ECO:0000313" key="8">
    <source>
        <dbReference type="Proteomes" id="UP000285146"/>
    </source>
</evidence>
<feature type="region of interest" description="Disordered" evidence="5">
    <location>
        <begin position="572"/>
        <end position="638"/>
    </location>
</feature>
<dbReference type="CDD" id="cd13315">
    <property type="entry name" value="PH_Sec3"/>
    <property type="match status" value="1"/>
</dbReference>
<dbReference type="InterPro" id="IPR028258">
    <property type="entry name" value="Sec3-PIP2_bind"/>
</dbReference>
<dbReference type="GO" id="GO:0000145">
    <property type="term" value="C:exocyst"/>
    <property type="evidence" value="ECO:0007669"/>
    <property type="project" value="InterPro"/>
</dbReference>
<feature type="domain" description="Exocyst complex component Sec3 PIP2-binding N-terminal" evidence="6">
    <location>
        <begin position="62"/>
        <end position="159"/>
    </location>
</feature>
<name>A0A423WJK7_9PEZI</name>
<dbReference type="GO" id="GO:0006893">
    <property type="term" value="P:Golgi to plasma membrane transport"/>
    <property type="evidence" value="ECO:0007669"/>
    <property type="project" value="TreeGrafter"/>
</dbReference>
<feature type="compositionally biased region" description="Polar residues" evidence="5">
    <location>
        <begin position="290"/>
        <end position="305"/>
    </location>
</feature>
<feature type="region of interest" description="Disordered" evidence="5">
    <location>
        <begin position="46"/>
        <end position="65"/>
    </location>
</feature>
<feature type="compositionally biased region" description="Pro residues" evidence="5">
    <location>
        <begin position="330"/>
        <end position="347"/>
    </location>
</feature>
<accession>A0A423WJK7</accession>
<keyword evidence="2" id="KW-0813">Transport</keyword>
<evidence type="ECO:0000256" key="3">
    <source>
        <dbReference type="ARBA" id="ARBA00022483"/>
    </source>
</evidence>
<dbReference type="Pfam" id="PF09763">
    <property type="entry name" value="Sec3_CC"/>
    <property type="match status" value="1"/>
</dbReference>
<sequence length="1438" mass="158749">MQAQGLSRAERFEDEKRRIIDSCFSKRESDGSVLETYITHLRILEYSSHPTSPPPPQARSPQSQKPRVIIVAVKKSGRVRVHKTKENANGTFSIGKTWNLDDLSSIESYTGPNVAPDYRQWAGDTGFLVTLGKPYYWQAQTDKEKKFFIASLIKIYGKYTGGRVPVLSNFDQRELDQVLGGAARRNQPSQPTPGIPTRPPPSPGRPLPPPSPGRPPYPVVTTQGLSSQPGFDGTANPEYARTPSRGGPMLSNGNPSPSSRPSLDQPRPRPSLDSNRNLRGQDASLKQRLAANNQSVDSVATSFSRSGDDSLRPRSRGRPNGASPLNSTPEPLPPALAPPLAPVPGSRPPTAGGSRPPTAGGSRPPTATGSRPPTASGSRPPTAAEGRPPERKRPPMDPARPVGLPPDHNLVPAPLTKSSLRPVPPENVTEPSTPVAPPPRSAERMSPRRPSLVPQRTEVAPQIDEIAAKPVEPIQPPQPLQPQPPPPLDTAPLSLTLTTNGAFTDSPTATDSALSPVDSPAESLLSPDDEHRPGLGPMIRKKQSTNRLAGALWKAAAASTAFKPRAGGAGAKLLQAAKEQQSDGPDGITAVVPAPPRPASVEKPPEPAPAPAPEVKISEAKPTPPEIAVESKAEAQPDVKDALAPVPELNDDRKRSVVAGNDLRYLTTLGVDPSILDNKTAQFTEWLDFFSWVPGDKMRSLNFDEMKIDVDRELNKAQAGGWLARFREEDERVDAIKKGIDSAIDECEEMDNLLTLYSVELHTLQDDIAYIEAQGQGLQVQAANQKLLKRELESLLETCAITENDLQALSIAPLETVSGVEQVEVALVTLYKAMIKIDPSMGSSDAVKIGDASSEQAIDFNGDYAQMRVVQEKKQMYLRESTMFVQRLVEFMARQFNVAYEEVRKTMKGALNKKVDSQNHDAGRDILWKYDPLMLWARDSDLENWNRLIQLYQDAAHPTYKTEFREALDAWKRNARKPVGEEALLFSTEHEKKEEGLATAARKLTVKRSQTLARIRSPLGDGGNHRSSSISTIDLSRSAPFEVFAGVLDDLLPLAEMEQNFIIDFFHATTMETLDFPDAVAAVRPRDRRGNDLRRHRLMEPDRDLARRVTRSMEVIFPFLERDLGNLIDWVLAQSPLQGVGVLGVLERKLADIQQSNQDFLNSALQKIHGNLLIRFGKFVEEQIRAIEDTKVKINKRKGVISFMRVFPPFCMAVENMLVGIDPSLSVRRTIDREYDRIVKSMFDSLKVIARENPAVGVAAAGSVADPEDKEALNYHILLIENMNHYIEEVDTHELQTLEKWKGNAQAEFNEHMSLYLDAVMRRPLGKLLEMLENIEGQLKAGKSPSAIASQPSNSKAMFDKVLLHYDAREVRKGIESLRKRVEKHFDENNALAITVTKACERYYGEVEQRIGRIVTELYGGDVLAEWPRLEVKNSYRV</sequence>
<dbReference type="PANTHER" id="PTHR16092">
    <property type="entry name" value="SEC3/SYNTAXIN-RELATED"/>
    <property type="match status" value="1"/>
</dbReference>
<dbReference type="FunCoup" id="A0A423WJK7">
    <property type="interactions" value="54"/>
</dbReference>
<dbReference type="FunFam" id="2.30.29.90:FF:000003">
    <property type="entry name" value="Exocyst complex component Sec3"/>
    <property type="match status" value="1"/>
</dbReference>
<organism evidence="7 8">
    <name type="scientific">Cytospora leucostoma</name>
    <dbReference type="NCBI Taxonomy" id="1230097"/>
    <lineage>
        <taxon>Eukaryota</taxon>
        <taxon>Fungi</taxon>
        <taxon>Dikarya</taxon>
        <taxon>Ascomycota</taxon>
        <taxon>Pezizomycotina</taxon>
        <taxon>Sordariomycetes</taxon>
        <taxon>Sordariomycetidae</taxon>
        <taxon>Diaporthales</taxon>
        <taxon>Cytosporaceae</taxon>
        <taxon>Cytospora</taxon>
    </lineage>
</organism>
<dbReference type="OrthoDB" id="27109at2759"/>
<dbReference type="Proteomes" id="UP000285146">
    <property type="component" value="Unassembled WGS sequence"/>
</dbReference>
<dbReference type="InParanoid" id="A0A423WJK7"/>
<feature type="region of interest" description="Disordered" evidence="5">
    <location>
        <begin position="183"/>
        <end position="543"/>
    </location>
</feature>
<feature type="compositionally biased region" description="Pro residues" evidence="5">
    <location>
        <begin position="190"/>
        <end position="218"/>
    </location>
</feature>
<feature type="compositionally biased region" description="Basic and acidic residues" evidence="5">
    <location>
        <begin position="629"/>
        <end position="638"/>
    </location>
</feature>
<evidence type="ECO:0000256" key="2">
    <source>
        <dbReference type="ARBA" id="ARBA00022448"/>
    </source>
</evidence>
<reference evidence="7 8" key="1">
    <citation type="submission" date="2015-09" db="EMBL/GenBank/DDBJ databases">
        <title>Host preference determinants of Valsa canker pathogens revealed by comparative genomics.</title>
        <authorList>
            <person name="Yin Z."/>
            <person name="Huang L."/>
        </authorList>
    </citation>
    <scope>NUCLEOTIDE SEQUENCE [LARGE SCALE GENOMIC DNA]</scope>
    <source>
        <strain evidence="7 8">SXYLt</strain>
    </source>
</reference>
<dbReference type="GO" id="GO:0005886">
    <property type="term" value="C:plasma membrane"/>
    <property type="evidence" value="ECO:0007669"/>
    <property type="project" value="TreeGrafter"/>
</dbReference>
<dbReference type="InterPro" id="IPR048628">
    <property type="entry name" value="Sec3_C"/>
</dbReference>
<keyword evidence="8" id="KW-1185">Reference proteome</keyword>
<dbReference type="GO" id="GO:0006887">
    <property type="term" value="P:exocytosis"/>
    <property type="evidence" value="ECO:0007669"/>
    <property type="project" value="UniProtKB-KW"/>
</dbReference>
<feature type="compositionally biased region" description="Polar residues" evidence="5">
    <location>
        <begin position="365"/>
        <end position="379"/>
    </location>
</feature>
<proteinExistence type="inferred from homology"/>
<dbReference type="Gene3D" id="2.30.29.90">
    <property type="match status" value="1"/>
</dbReference>
<dbReference type="PANTHER" id="PTHR16092:SF14">
    <property type="entry name" value="EXOCYST COMPLEX COMPONENT 1 ISOFORM X1"/>
    <property type="match status" value="1"/>
</dbReference>
<evidence type="ECO:0000256" key="1">
    <source>
        <dbReference type="ARBA" id="ARBA00006518"/>
    </source>
</evidence>
<protein>
    <recommendedName>
        <fullName evidence="6">Exocyst complex component Sec3 PIP2-binding N-terminal domain-containing protein</fullName>
    </recommendedName>
</protein>
<feature type="compositionally biased region" description="Low complexity" evidence="5">
    <location>
        <begin position="490"/>
        <end position="499"/>
    </location>
</feature>
<gene>
    <name evidence="7" type="ORF">VPNG_07161</name>
</gene>
<feature type="compositionally biased region" description="Polar residues" evidence="5">
    <location>
        <begin position="500"/>
        <end position="513"/>
    </location>
</feature>
<dbReference type="Pfam" id="PF20654">
    <property type="entry name" value="Sec3_C-term"/>
    <property type="match status" value="1"/>
</dbReference>
<evidence type="ECO:0000313" key="7">
    <source>
        <dbReference type="EMBL" id="ROW03616.1"/>
    </source>
</evidence>
<dbReference type="SMART" id="SM01313">
    <property type="entry name" value="Sec3-PIP2_bind"/>
    <property type="match status" value="1"/>
</dbReference>
<keyword evidence="3" id="KW-0268">Exocytosis</keyword>
<dbReference type="InterPro" id="IPR019160">
    <property type="entry name" value="Sec3_CC"/>
</dbReference>
<feature type="compositionally biased region" description="Polar residues" evidence="5">
    <location>
        <begin position="220"/>
        <end position="229"/>
    </location>
</feature>